<dbReference type="FunFam" id="3.30.1490.120:FF:000004">
    <property type="entry name" value="RNA polymerase I subunit Rpa43"/>
    <property type="match status" value="1"/>
</dbReference>
<reference evidence="12" key="3">
    <citation type="submission" date="2025-04" db="UniProtKB">
        <authorList>
            <consortium name="RefSeq"/>
        </authorList>
    </citation>
    <scope>IDENTIFICATION</scope>
    <source>
        <strain evidence="12">CBS 304.34</strain>
    </source>
</reference>
<protein>
    <recommendedName>
        <fullName evidence="7">DNA-directed RNA polymerase I subunit RPA43</fullName>
    </recommendedName>
</protein>
<feature type="compositionally biased region" description="Low complexity" evidence="8">
    <location>
        <begin position="25"/>
        <end position="39"/>
    </location>
</feature>
<dbReference type="GO" id="GO:0006361">
    <property type="term" value="P:transcription initiation at RNA polymerase I promoter"/>
    <property type="evidence" value="ECO:0007669"/>
    <property type="project" value="UniProtKB-ARBA"/>
</dbReference>
<evidence type="ECO:0000256" key="3">
    <source>
        <dbReference type="ARBA" id="ARBA00022478"/>
    </source>
</evidence>
<dbReference type="AlphaFoldDB" id="A0A6A6YWI5"/>
<sequence length="257" mass="28460">SSKKRHRDENDPSSRSKKRHRQEPQAPSSASTSQQNSSHADARSLYHLQTLSLYLPVPPIASAYPAEGLCAEFLSPLLLTYYPPLDGIVLSYTNARLSEHPDPAAGNRTAGSGPVLAKAVDSFAVAFVWLTADFVLCRPQKNDTIRAFVHFQSQAQISLVFLNLISVTIRSAHLPRSWKWVRDEGMGGGAEDYEQGKKERRKKEADGSQGYFVKEDGEKVEGFIDARIIDFEIVTTKTEKRGGLLKIEATLVSDEEA</sequence>
<dbReference type="RefSeq" id="XP_033580125.1">
    <property type="nucleotide sequence ID" value="XM_033714420.1"/>
</dbReference>
<evidence type="ECO:0000256" key="7">
    <source>
        <dbReference type="ARBA" id="ARBA00073455"/>
    </source>
</evidence>
<feature type="non-terminal residue" evidence="10">
    <location>
        <position position="257"/>
    </location>
</feature>
<dbReference type="GO" id="GO:0005736">
    <property type="term" value="C:RNA polymerase I complex"/>
    <property type="evidence" value="ECO:0007669"/>
    <property type="project" value="UniProtKB-ARBA"/>
</dbReference>
<evidence type="ECO:0000259" key="9">
    <source>
        <dbReference type="Pfam" id="PF17875"/>
    </source>
</evidence>
<evidence type="ECO:0000313" key="12">
    <source>
        <dbReference type="RefSeq" id="XP_033580125.1"/>
    </source>
</evidence>
<comment type="similarity">
    <text evidence="2">Belongs to the eukaryotic RPA43 RNA polymerase subunit family.</text>
</comment>
<keyword evidence="4" id="KW-0597">Phosphoprotein</keyword>
<dbReference type="InterPro" id="IPR036898">
    <property type="entry name" value="RNA_pol_Rpb7-like_N_sf"/>
</dbReference>
<evidence type="ECO:0000313" key="10">
    <source>
        <dbReference type="EMBL" id="KAF2813161.1"/>
    </source>
</evidence>
<dbReference type="Proteomes" id="UP000504636">
    <property type="component" value="Unplaced"/>
</dbReference>
<dbReference type="GeneID" id="54455313"/>
<dbReference type="Gene3D" id="2.40.50.1060">
    <property type="match status" value="1"/>
</dbReference>
<evidence type="ECO:0000256" key="2">
    <source>
        <dbReference type="ARBA" id="ARBA00005930"/>
    </source>
</evidence>
<evidence type="ECO:0000256" key="8">
    <source>
        <dbReference type="SAM" id="MobiDB-lite"/>
    </source>
</evidence>
<evidence type="ECO:0000313" key="11">
    <source>
        <dbReference type="Proteomes" id="UP000504636"/>
    </source>
</evidence>
<gene>
    <name evidence="10 12" type="ORF">BDZ99DRAFT_344387</name>
</gene>
<reference evidence="12" key="2">
    <citation type="submission" date="2020-04" db="EMBL/GenBank/DDBJ databases">
        <authorList>
            <consortium name="NCBI Genome Project"/>
        </authorList>
    </citation>
    <scope>NUCLEOTIDE SEQUENCE</scope>
    <source>
        <strain evidence="12">CBS 304.34</strain>
    </source>
</reference>
<proteinExistence type="inferred from homology"/>
<evidence type="ECO:0000256" key="6">
    <source>
        <dbReference type="ARBA" id="ARBA00023242"/>
    </source>
</evidence>
<keyword evidence="11" id="KW-1185">Reference proteome</keyword>
<feature type="domain" description="RPA43 OB" evidence="9">
    <location>
        <begin position="139"/>
        <end position="251"/>
    </location>
</feature>
<dbReference type="Pfam" id="PF17875">
    <property type="entry name" value="RPA43_OB"/>
    <property type="match status" value="1"/>
</dbReference>
<keyword evidence="5" id="KW-0804">Transcription</keyword>
<accession>A0A6A6YWI5</accession>
<dbReference type="GO" id="GO:0006362">
    <property type="term" value="P:transcription elongation by RNA polymerase I"/>
    <property type="evidence" value="ECO:0007669"/>
    <property type="project" value="UniProtKB-ARBA"/>
</dbReference>
<evidence type="ECO:0000256" key="1">
    <source>
        <dbReference type="ARBA" id="ARBA00004604"/>
    </source>
</evidence>
<feature type="region of interest" description="Disordered" evidence="8">
    <location>
        <begin position="1"/>
        <end position="41"/>
    </location>
</feature>
<reference evidence="10 12" key="1">
    <citation type="journal article" date="2020" name="Stud. Mycol.">
        <title>101 Dothideomycetes genomes: a test case for predicting lifestyles and emergence of pathogens.</title>
        <authorList>
            <person name="Haridas S."/>
            <person name="Albert R."/>
            <person name="Binder M."/>
            <person name="Bloem J."/>
            <person name="Labutti K."/>
            <person name="Salamov A."/>
            <person name="Andreopoulos B."/>
            <person name="Baker S."/>
            <person name="Barry K."/>
            <person name="Bills G."/>
            <person name="Bluhm B."/>
            <person name="Cannon C."/>
            <person name="Castanera R."/>
            <person name="Culley D."/>
            <person name="Daum C."/>
            <person name="Ezra D."/>
            <person name="Gonzalez J."/>
            <person name="Henrissat B."/>
            <person name="Kuo A."/>
            <person name="Liang C."/>
            <person name="Lipzen A."/>
            <person name="Lutzoni F."/>
            <person name="Magnuson J."/>
            <person name="Mondo S."/>
            <person name="Nolan M."/>
            <person name="Ohm R."/>
            <person name="Pangilinan J."/>
            <person name="Park H.-J."/>
            <person name="Ramirez L."/>
            <person name="Alfaro M."/>
            <person name="Sun H."/>
            <person name="Tritt A."/>
            <person name="Yoshinaga Y."/>
            <person name="Zwiers L.-H."/>
            <person name="Turgeon B."/>
            <person name="Goodwin S."/>
            <person name="Spatafora J."/>
            <person name="Crous P."/>
            <person name="Grigoriev I."/>
        </authorList>
    </citation>
    <scope>NUCLEOTIDE SEQUENCE</scope>
    <source>
        <strain evidence="10 12">CBS 304.34</strain>
    </source>
</reference>
<evidence type="ECO:0000256" key="5">
    <source>
        <dbReference type="ARBA" id="ARBA00023163"/>
    </source>
</evidence>
<feature type="non-terminal residue" evidence="10">
    <location>
        <position position="1"/>
    </location>
</feature>
<dbReference type="InterPro" id="IPR041178">
    <property type="entry name" value="RPA43_OB"/>
</dbReference>
<keyword evidence="6" id="KW-0539">Nucleus</keyword>
<organism evidence="10">
    <name type="scientific">Mytilinidion resinicola</name>
    <dbReference type="NCBI Taxonomy" id="574789"/>
    <lineage>
        <taxon>Eukaryota</taxon>
        <taxon>Fungi</taxon>
        <taxon>Dikarya</taxon>
        <taxon>Ascomycota</taxon>
        <taxon>Pezizomycotina</taxon>
        <taxon>Dothideomycetes</taxon>
        <taxon>Pleosporomycetidae</taxon>
        <taxon>Mytilinidiales</taxon>
        <taxon>Mytilinidiaceae</taxon>
        <taxon>Mytilinidion</taxon>
    </lineage>
</organism>
<dbReference type="Gene3D" id="3.30.1490.120">
    <property type="entry name" value="RNA polymerase Rpb7-like, N-terminal domain"/>
    <property type="match status" value="1"/>
</dbReference>
<name>A0A6A6YWI5_9PEZI</name>
<keyword evidence="3" id="KW-0240">DNA-directed RNA polymerase</keyword>
<evidence type="ECO:0000256" key="4">
    <source>
        <dbReference type="ARBA" id="ARBA00022553"/>
    </source>
</evidence>
<dbReference type="EMBL" id="MU003696">
    <property type="protein sequence ID" value="KAF2813161.1"/>
    <property type="molecule type" value="Genomic_DNA"/>
</dbReference>
<comment type="subcellular location">
    <subcellularLocation>
        <location evidence="1">Nucleus</location>
        <location evidence="1">Nucleolus</location>
    </subcellularLocation>
</comment>
<dbReference type="OrthoDB" id="10250504at2759"/>